<name>A0A918P765_9NEIS</name>
<evidence type="ECO:0000313" key="2">
    <source>
        <dbReference type="Proteomes" id="UP000645257"/>
    </source>
</evidence>
<reference evidence="1" key="2">
    <citation type="submission" date="2020-09" db="EMBL/GenBank/DDBJ databases">
        <authorList>
            <person name="Sun Q."/>
            <person name="Kim S."/>
        </authorList>
    </citation>
    <scope>NUCLEOTIDE SEQUENCE</scope>
    <source>
        <strain evidence="1">KCTC 32182</strain>
    </source>
</reference>
<keyword evidence="2" id="KW-1185">Reference proteome</keyword>
<comment type="caution">
    <text evidence="1">The sequence shown here is derived from an EMBL/GenBank/DDBJ whole genome shotgun (WGS) entry which is preliminary data.</text>
</comment>
<protein>
    <submittedName>
        <fullName evidence="1">Uncharacterized protein</fullName>
    </submittedName>
</protein>
<organism evidence="1 2">
    <name type="scientific">Paludibacterium paludis</name>
    <dbReference type="NCBI Taxonomy" id="1225769"/>
    <lineage>
        <taxon>Bacteria</taxon>
        <taxon>Pseudomonadati</taxon>
        <taxon>Pseudomonadota</taxon>
        <taxon>Betaproteobacteria</taxon>
        <taxon>Neisseriales</taxon>
        <taxon>Chromobacteriaceae</taxon>
        <taxon>Paludibacterium</taxon>
    </lineage>
</organism>
<sequence length="125" mass="12416">MIRGQIQEAVGSVGRNAATSAKPGGIPASLLDANGKLPPGIGGVGTPIPMPPSVNPNATAEAFAKSAFNGQTPLSVNPIKNGNSWVAKLPDGTVVTYRVAGDASGKTNLATATVEGKQSCCSSSK</sequence>
<dbReference type="Proteomes" id="UP000645257">
    <property type="component" value="Unassembled WGS sequence"/>
</dbReference>
<proteinExistence type="predicted"/>
<gene>
    <name evidence="1" type="ORF">GCM10011289_36230</name>
</gene>
<accession>A0A918P765</accession>
<evidence type="ECO:0000313" key="1">
    <source>
        <dbReference type="EMBL" id="GGY30475.1"/>
    </source>
</evidence>
<reference evidence="1" key="1">
    <citation type="journal article" date="2014" name="Int. J. Syst. Evol. Microbiol.">
        <title>Complete genome sequence of Corynebacterium casei LMG S-19264T (=DSM 44701T), isolated from a smear-ripened cheese.</title>
        <authorList>
            <consortium name="US DOE Joint Genome Institute (JGI-PGF)"/>
            <person name="Walter F."/>
            <person name="Albersmeier A."/>
            <person name="Kalinowski J."/>
            <person name="Ruckert C."/>
        </authorList>
    </citation>
    <scope>NUCLEOTIDE SEQUENCE</scope>
    <source>
        <strain evidence="1">KCTC 32182</strain>
    </source>
</reference>
<dbReference type="AlphaFoldDB" id="A0A918P765"/>
<dbReference type="EMBL" id="BMYX01000045">
    <property type="protein sequence ID" value="GGY30475.1"/>
    <property type="molecule type" value="Genomic_DNA"/>
</dbReference>